<dbReference type="PANTHER" id="PTHR42732">
    <property type="entry name" value="BETA-GALACTOSIDASE"/>
    <property type="match status" value="1"/>
</dbReference>
<dbReference type="Proteomes" id="UP000617628">
    <property type="component" value="Unassembled WGS sequence"/>
</dbReference>
<keyword evidence="1" id="KW-0812">Transmembrane</keyword>
<evidence type="ECO:0000256" key="1">
    <source>
        <dbReference type="SAM" id="Phobius"/>
    </source>
</evidence>
<reference evidence="2" key="1">
    <citation type="submission" date="2021-01" db="EMBL/GenBank/DDBJ databases">
        <title>Modified the classification status of verrucomicrobia.</title>
        <authorList>
            <person name="Feng X."/>
        </authorList>
    </citation>
    <scope>NUCLEOTIDE SEQUENCE</scope>
    <source>
        <strain evidence="2">KCTC 13126</strain>
    </source>
</reference>
<accession>A0A934S158</accession>
<sequence length="395" mass="44660">MFESQENRSEESSSKKENSSTAIIAGIVTLASSTGLLSWFGIFGDEHSNRGQAGLVVPATHQFITKDTRERVVGLKGEWKFNLGDDASWAASEFDDSGWEQISVPGDWNEQGYESYDGFAWYRKAFRIEAKDTYRPLFLFLGRVDDVDEVFVNGTRIDGRGKMHPEYLTAWNQNRIYRVPPLLLKADEENVIAVRVFDDQLSGGIVQGPVGIYASELPQPLLDLAGLWQFRTGDDSRWASEMGEGFTEVQVPLVWEANGFEDYDGYAWYQKRFGAVTVGDEERLALVLGKIDDTDEVFLNGERIGQTGKLDGKDRERNSEFWRRNRVYEFPTHLLREENLLAVRVHDSAGAGGIYSGPVGIMRVEDVVKGETLAEEARGMTWPEVWNWLLGRDED</sequence>
<dbReference type="SUPFAM" id="SSF49785">
    <property type="entry name" value="Galactose-binding domain-like"/>
    <property type="match status" value="2"/>
</dbReference>
<dbReference type="PANTHER" id="PTHR42732:SF1">
    <property type="entry name" value="BETA-MANNOSIDASE"/>
    <property type="match status" value="1"/>
</dbReference>
<evidence type="ECO:0000313" key="3">
    <source>
        <dbReference type="Proteomes" id="UP000617628"/>
    </source>
</evidence>
<organism evidence="2 3">
    <name type="scientific">Pelagicoccus mobilis</name>
    <dbReference type="NCBI Taxonomy" id="415221"/>
    <lineage>
        <taxon>Bacteria</taxon>
        <taxon>Pseudomonadati</taxon>
        <taxon>Verrucomicrobiota</taxon>
        <taxon>Opitutia</taxon>
        <taxon>Puniceicoccales</taxon>
        <taxon>Pelagicoccaceae</taxon>
        <taxon>Pelagicoccus</taxon>
    </lineage>
</organism>
<comment type="caution">
    <text evidence="2">The sequence shown here is derived from an EMBL/GenBank/DDBJ whole genome shotgun (WGS) entry which is preliminary data.</text>
</comment>
<evidence type="ECO:0000313" key="2">
    <source>
        <dbReference type="EMBL" id="MBK1878686.1"/>
    </source>
</evidence>
<dbReference type="InterPro" id="IPR008979">
    <property type="entry name" value="Galactose-bd-like_sf"/>
</dbReference>
<dbReference type="AlphaFoldDB" id="A0A934S158"/>
<dbReference type="RefSeq" id="WP_200356897.1">
    <property type="nucleotide sequence ID" value="NZ_JAENIL010000033.1"/>
</dbReference>
<keyword evidence="3" id="KW-1185">Reference proteome</keyword>
<feature type="transmembrane region" description="Helical" evidence="1">
    <location>
        <begin position="21"/>
        <end position="42"/>
    </location>
</feature>
<dbReference type="Gene3D" id="2.60.120.260">
    <property type="entry name" value="Galactose-binding domain-like"/>
    <property type="match status" value="2"/>
</dbReference>
<dbReference type="EMBL" id="JAENIL010000033">
    <property type="protein sequence ID" value="MBK1878686.1"/>
    <property type="molecule type" value="Genomic_DNA"/>
</dbReference>
<keyword evidence="1" id="KW-1133">Transmembrane helix</keyword>
<name>A0A934S158_9BACT</name>
<dbReference type="InterPro" id="IPR051913">
    <property type="entry name" value="GH2_Domain-Containing"/>
</dbReference>
<keyword evidence="1" id="KW-0472">Membrane</keyword>
<proteinExistence type="predicted"/>
<protein>
    <submittedName>
        <fullName evidence="2">Beta galactosidase jelly roll domain-containing protein</fullName>
    </submittedName>
</protein>
<gene>
    <name evidence="2" type="ORF">JIN87_17530</name>
</gene>